<keyword evidence="5" id="KW-1185">Reference proteome</keyword>
<reference evidence="5" key="1">
    <citation type="journal article" date="2019" name="Int. J. Syst. Evol. Microbiol.">
        <title>The Global Catalogue of Microorganisms (GCM) 10K type strain sequencing project: providing services to taxonomists for standard genome sequencing and annotation.</title>
        <authorList>
            <consortium name="The Broad Institute Genomics Platform"/>
            <consortium name="The Broad Institute Genome Sequencing Center for Infectious Disease"/>
            <person name="Wu L."/>
            <person name="Ma J."/>
        </authorList>
    </citation>
    <scope>NUCLEOTIDE SEQUENCE [LARGE SCALE GENOMIC DNA]</scope>
    <source>
        <strain evidence="5">CCUG 62114</strain>
    </source>
</reference>
<dbReference type="RefSeq" id="WP_377713883.1">
    <property type="nucleotide sequence ID" value="NZ_JBHTJM010000005.1"/>
</dbReference>
<accession>A0ABW3I0D6</accession>
<keyword evidence="3" id="KW-0998">Cell outer membrane</keyword>
<gene>
    <name evidence="4" type="ORF">ACFQ1O_04755</name>
</gene>
<sequence>MLLPYINRLYFILFLFITPFSIAQNNNFKKVIGQIEKKFEVKFSYADKSIEKIELETFNEVNNIATINDFIAYINSNTYLDLVQIDSRYISIALKKNLVDVCGYLKDANGKALPEANIYVLGKNEGTISNQEGFFKLSNLEISDFIEISHLSYETQVRNVNLFYSVDNSCKEYQLTENPIELTTVSIKNYILKSLDKLDDGTISLNTNKFKILGGQVNPDLLQTSQILPGIESHDESIANINVRNGASDQNTVYWDNIKLYHSSHFFGLISGVNPFLTDNISITKDGTSAKYNDGVSSSFFLESDKSIKDSIISSVGVDLVSVDGYIKVPVSKKVQVNASVRRSVNDVFSTPTYESYFEKVFQNNNIGNDSDRTDFSFYDVNLNSIIKLSDRHKIHLNFITINNKLEHQESSDSDLLDVIKQNSIAYGLGYNFDISNKFRANIGAYRTEYKLESNNYQNNQQQLLQQENEVVENSIKTDFNYDFNKNHNINFGYQLNETGVLSSANVNDPFFVRVQKGVMVNHSGFGEYLFRNKKLYSRIGLRFNYFDKINKTTLEPRFNINYQLSRYLNITGKYEQKSQYTSQVIDFLDDFLGIENRRWVITDDKIPLIKSRQFSGGINFNRKKFMADFNIFNKETNGVLISGQGFQNQVRDRRLAGKQRSYGLETIVNKRFNKFNFWSSYTLSKSELLFKEIETNYFPSSNDVSHSNTTGVAYTVNKNLSFSFIYNVKSGKPYSIPEEGNETTQNGSFTVVNYSNLNSERLPHYSRLDASISFSKTIKNKLKIDLKAGVLNVLNTKQSLQRYYVVDESATNNIKEVNINSLQLTPNISIRATF</sequence>
<comment type="subcellular location">
    <subcellularLocation>
        <location evidence="1">Cell outer membrane</location>
    </subcellularLocation>
</comment>
<dbReference type="EMBL" id="JBHTJM010000005">
    <property type="protein sequence ID" value="MFD0963309.1"/>
    <property type="molecule type" value="Genomic_DNA"/>
</dbReference>
<dbReference type="SUPFAM" id="SSF49464">
    <property type="entry name" value="Carboxypeptidase regulatory domain-like"/>
    <property type="match status" value="1"/>
</dbReference>
<dbReference type="SUPFAM" id="SSF56935">
    <property type="entry name" value="Porins"/>
    <property type="match status" value="1"/>
</dbReference>
<evidence type="ECO:0000256" key="2">
    <source>
        <dbReference type="ARBA" id="ARBA00023136"/>
    </source>
</evidence>
<name>A0ABW3I0D6_9FLAO</name>
<keyword evidence="2" id="KW-0472">Membrane</keyword>
<comment type="caution">
    <text evidence="4">The sequence shown here is derived from an EMBL/GenBank/DDBJ whole genome shotgun (WGS) entry which is preliminary data.</text>
</comment>
<dbReference type="Gene3D" id="2.40.170.20">
    <property type="entry name" value="TonB-dependent receptor, beta-barrel domain"/>
    <property type="match status" value="1"/>
</dbReference>
<dbReference type="InterPro" id="IPR008969">
    <property type="entry name" value="CarboxyPept-like_regulatory"/>
</dbReference>
<dbReference type="Pfam" id="PF13715">
    <property type="entry name" value="CarbopepD_reg_2"/>
    <property type="match status" value="1"/>
</dbReference>
<evidence type="ECO:0000256" key="3">
    <source>
        <dbReference type="ARBA" id="ARBA00023237"/>
    </source>
</evidence>
<dbReference type="InterPro" id="IPR036942">
    <property type="entry name" value="Beta-barrel_TonB_sf"/>
</dbReference>
<organism evidence="4 5">
    <name type="scientific">Pseudofulvibacter geojedonensis</name>
    <dbReference type="NCBI Taxonomy" id="1123758"/>
    <lineage>
        <taxon>Bacteria</taxon>
        <taxon>Pseudomonadati</taxon>
        <taxon>Bacteroidota</taxon>
        <taxon>Flavobacteriia</taxon>
        <taxon>Flavobacteriales</taxon>
        <taxon>Flavobacteriaceae</taxon>
        <taxon>Pseudofulvibacter</taxon>
    </lineage>
</organism>
<evidence type="ECO:0000313" key="5">
    <source>
        <dbReference type="Proteomes" id="UP001596997"/>
    </source>
</evidence>
<proteinExistence type="predicted"/>
<protein>
    <submittedName>
        <fullName evidence="4">Carboxypeptidase-like regulatory domain-containing protein</fullName>
    </submittedName>
</protein>
<evidence type="ECO:0000313" key="4">
    <source>
        <dbReference type="EMBL" id="MFD0963309.1"/>
    </source>
</evidence>
<evidence type="ECO:0000256" key="1">
    <source>
        <dbReference type="ARBA" id="ARBA00004442"/>
    </source>
</evidence>
<dbReference type="Proteomes" id="UP001596997">
    <property type="component" value="Unassembled WGS sequence"/>
</dbReference>